<name>A0ABP6WLY2_9ACTN</name>
<evidence type="ECO:0000313" key="2">
    <source>
        <dbReference type="Proteomes" id="UP001500301"/>
    </source>
</evidence>
<dbReference type="EMBL" id="BAABBB010000030">
    <property type="protein sequence ID" value="GAA3552561.1"/>
    <property type="molecule type" value="Genomic_DNA"/>
</dbReference>
<organism evidence="1 2">
    <name type="scientific">Nocardioides daeguensis</name>
    <dbReference type="NCBI Taxonomy" id="908359"/>
    <lineage>
        <taxon>Bacteria</taxon>
        <taxon>Bacillati</taxon>
        <taxon>Actinomycetota</taxon>
        <taxon>Actinomycetes</taxon>
        <taxon>Propionibacteriales</taxon>
        <taxon>Nocardioidaceae</taxon>
        <taxon>Nocardioides</taxon>
    </lineage>
</organism>
<dbReference type="Pfam" id="PF01904">
    <property type="entry name" value="DUF72"/>
    <property type="match status" value="1"/>
</dbReference>
<dbReference type="RefSeq" id="WP_218236368.1">
    <property type="nucleotide sequence ID" value="NZ_BAABBB010000030.1"/>
</dbReference>
<reference evidence="2" key="1">
    <citation type="journal article" date="2019" name="Int. J. Syst. Evol. Microbiol.">
        <title>The Global Catalogue of Microorganisms (GCM) 10K type strain sequencing project: providing services to taxonomists for standard genome sequencing and annotation.</title>
        <authorList>
            <consortium name="The Broad Institute Genomics Platform"/>
            <consortium name="The Broad Institute Genome Sequencing Center for Infectious Disease"/>
            <person name="Wu L."/>
            <person name="Ma J."/>
        </authorList>
    </citation>
    <scope>NUCLEOTIDE SEQUENCE [LARGE SCALE GENOMIC DNA]</scope>
    <source>
        <strain evidence="2">JCM 17460</strain>
    </source>
</reference>
<dbReference type="PANTHER" id="PTHR30348">
    <property type="entry name" value="UNCHARACTERIZED PROTEIN YECE"/>
    <property type="match status" value="1"/>
</dbReference>
<evidence type="ECO:0000313" key="1">
    <source>
        <dbReference type="EMBL" id="GAA3552561.1"/>
    </source>
</evidence>
<gene>
    <name evidence="1" type="ORF">GCM10022263_44090</name>
</gene>
<sequence length="242" mass="27600">MGAIRVGTSGWSYASWRGDFYPKGLVQRRELAYLAERLSTVEVNGSFYSLQRPSTYRRWRDETPDDFVLAVKGSRFITHLKRLRDVEDGLARFFGSGVLELGAKLGPVLWQLPASLSYDAALMGSFYRLLPRGVRHVVEFRHRSFCVDEAFEQMREHGIGCVVSDSPGRWPMAEVVTSDVVHVRLHGHTELYASGYAPRSLDRWASKCRRWSEQADVFVYFDNDARGRAPHDAVALRQRLDG</sequence>
<accession>A0ABP6WLY2</accession>
<dbReference type="PANTHER" id="PTHR30348:SF4">
    <property type="entry name" value="DUF72 DOMAIN-CONTAINING PROTEIN"/>
    <property type="match status" value="1"/>
</dbReference>
<comment type="caution">
    <text evidence="1">The sequence shown here is derived from an EMBL/GenBank/DDBJ whole genome shotgun (WGS) entry which is preliminary data.</text>
</comment>
<keyword evidence="2" id="KW-1185">Reference proteome</keyword>
<dbReference type="InterPro" id="IPR002763">
    <property type="entry name" value="DUF72"/>
</dbReference>
<dbReference type="Proteomes" id="UP001500301">
    <property type="component" value="Unassembled WGS sequence"/>
</dbReference>
<proteinExistence type="predicted"/>
<protein>
    <submittedName>
        <fullName evidence="1">DUF72 domain-containing protein</fullName>
    </submittedName>
</protein>